<evidence type="ECO:0000313" key="9">
    <source>
        <dbReference type="EMBL" id="QDU32860.1"/>
    </source>
</evidence>
<evidence type="ECO:0000313" key="10">
    <source>
        <dbReference type="Proteomes" id="UP000317369"/>
    </source>
</evidence>
<accession>A0A517YRL9</accession>
<gene>
    <name evidence="9" type="primary">nudF_1</name>
    <name evidence="9" type="ORF">KS4_08980</name>
</gene>
<evidence type="ECO:0000256" key="5">
    <source>
        <dbReference type="ARBA" id="ARBA00022801"/>
    </source>
</evidence>
<evidence type="ECO:0000256" key="4">
    <source>
        <dbReference type="ARBA" id="ARBA00016377"/>
    </source>
</evidence>
<dbReference type="RefSeq" id="WP_145075068.1">
    <property type="nucleotide sequence ID" value="NZ_CP036425.1"/>
</dbReference>
<keyword evidence="10" id="KW-1185">Reference proteome</keyword>
<comment type="catalytic activity">
    <reaction evidence="1">
        <text>GDP-alpha-D-mannose + H2O = alpha-D-mannose 1-phosphate + GMP + 2 H(+)</text>
        <dbReference type="Rhea" id="RHEA:27978"/>
        <dbReference type="ChEBI" id="CHEBI:15377"/>
        <dbReference type="ChEBI" id="CHEBI:15378"/>
        <dbReference type="ChEBI" id="CHEBI:57527"/>
        <dbReference type="ChEBI" id="CHEBI:58115"/>
        <dbReference type="ChEBI" id="CHEBI:58409"/>
    </reaction>
</comment>
<comment type="similarity">
    <text evidence="3">Belongs to the Nudix hydrolase family. NudK subfamily.</text>
</comment>
<dbReference type="GO" id="GO:0005829">
    <property type="term" value="C:cytosol"/>
    <property type="evidence" value="ECO:0007669"/>
    <property type="project" value="TreeGrafter"/>
</dbReference>
<dbReference type="OrthoDB" id="9794310at2"/>
<dbReference type="PANTHER" id="PTHR11839">
    <property type="entry name" value="UDP/ADP-SUGAR PYROPHOSPHATASE"/>
    <property type="match status" value="1"/>
</dbReference>
<dbReference type="Gene3D" id="3.90.79.10">
    <property type="entry name" value="Nucleoside Triphosphate Pyrophosphohydrolase"/>
    <property type="match status" value="1"/>
</dbReference>
<dbReference type="GO" id="GO:0019693">
    <property type="term" value="P:ribose phosphate metabolic process"/>
    <property type="evidence" value="ECO:0007669"/>
    <property type="project" value="TreeGrafter"/>
</dbReference>
<evidence type="ECO:0000256" key="6">
    <source>
        <dbReference type="ARBA" id="ARBA00032162"/>
    </source>
</evidence>
<dbReference type="PROSITE" id="PS51462">
    <property type="entry name" value="NUDIX"/>
    <property type="match status" value="1"/>
</dbReference>
<dbReference type="SUPFAM" id="SSF55811">
    <property type="entry name" value="Nudix"/>
    <property type="match status" value="1"/>
</dbReference>
<dbReference type="EMBL" id="CP036425">
    <property type="protein sequence ID" value="QDU32860.1"/>
    <property type="molecule type" value="Genomic_DNA"/>
</dbReference>
<dbReference type="GO" id="GO:0006753">
    <property type="term" value="P:nucleoside phosphate metabolic process"/>
    <property type="evidence" value="ECO:0007669"/>
    <property type="project" value="TreeGrafter"/>
</dbReference>
<evidence type="ECO:0000259" key="8">
    <source>
        <dbReference type="PROSITE" id="PS51462"/>
    </source>
</evidence>
<dbReference type="KEGG" id="pcor:KS4_08980"/>
<dbReference type="InterPro" id="IPR000086">
    <property type="entry name" value="NUDIX_hydrolase_dom"/>
</dbReference>
<reference evidence="9 10" key="1">
    <citation type="submission" date="2019-02" db="EMBL/GenBank/DDBJ databases">
        <title>Deep-cultivation of Planctomycetes and their phenomic and genomic characterization uncovers novel biology.</title>
        <authorList>
            <person name="Wiegand S."/>
            <person name="Jogler M."/>
            <person name="Boedeker C."/>
            <person name="Pinto D."/>
            <person name="Vollmers J."/>
            <person name="Rivas-Marin E."/>
            <person name="Kohn T."/>
            <person name="Peeters S.H."/>
            <person name="Heuer A."/>
            <person name="Rast P."/>
            <person name="Oberbeckmann S."/>
            <person name="Bunk B."/>
            <person name="Jeske O."/>
            <person name="Meyerdierks A."/>
            <person name="Storesund J.E."/>
            <person name="Kallscheuer N."/>
            <person name="Luecker S."/>
            <person name="Lage O.M."/>
            <person name="Pohl T."/>
            <person name="Merkel B.J."/>
            <person name="Hornburger P."/>
            <person name="Mueller R.-W."/>
            <person name="Bruemmer F."/>
            <person name="Labrenz M."/>
            <person name="Spormann A.M."/>
            <person name="Op den Camp H."/>
            <person name="Overmann J."/>
            <person name="Amann R."/>
            <person name="Jetten M.S.M."/>
            <person name="Mascher T."/>
            <person name="Medema M.H."/>
            <person name="Devos D.P."/>
            <person name="Kaster A.-K."/>
            <person name="Ovreas L."/>
            <person name="Rohde M."/>
            <person name="Galperin M.Y."/>
            <person name="Jogler C."/>
        </authorList>
    </citation>
    <scope>NUCLEOTIDE SEQUENCE [LARGE SCALE GENOMIC DNA]</scope>
    <source>
        <strain evidence="9 10">KS4</strain>
    </source>
</reference>
<organism evidence="9 10">
    <name type="scientific">Poriferisphaera corsica</name>
    <dbReference type="NCBI Taxonomy" id="2528020"/>
    <lineage>
        <taxon>Bacteria</taxon>
        <taxon>Pseudomonadati</taxon>
        <taxon>Planctomycetota</taxon>
        <taxon>Phycisphaerae</taxon>
        <taxon>Phycisphaerales</taxon>
        <taxon>Phycisphaeraceae</taxon>
        <taxon>Poriferisphaera</taxon>
    </lineage>
</organism>
<dbReference type="Proteomes" id="UP000317369">
    <property type="component" value="Chromosome"/>
</dbReference>
<dbReference type="Pfam" id="PF00293">
    <property type="entry name" value="NUDIX"/>
    <property type="match status" value="1"/>
</dbReference>
<evidence type="ECO:0000256" key="2">
    <source>
        <dbReference type="ARBA" id="ARBA00001946"/>
    </source>
</evidence>
<evidence type="ECO:0000256" key="7">
    <source>
        <dbReference type="ARBA" id="ARBA00032272"/>
    </source>
</evidence>
<evidence type="ECO:0000256" key="1">
    <source>
        <dbReference type="ARBA" id="ARBA00000847"/>
    </source>
</evidence>
<protein>
    <recommendedName>
        <fullName evidence="4">GDP-mannose pyrophosphatase</fullName>
    </recommendedName>
    <alternativeName>
        <fullName evidence="6">GDP-mannose hydrolase</fullName>
    </alternativeName>
    <alternativeName>
        <fullName evidence="7">GDPMK</fullName>
    </alternativeName>
</protein>
<feature type="domain" description="Nudix hydrolase" evidence="8">
    <location>
        <begin position="28"/>
        <end position="167"/>
    </location>
</feature>
<name>A0A517YRL9_9BACT</name>
<keyword evidence="5 9" id="KW-0378">Hydrolase</keyword>
<proteinExistence type="inferred from homology"/>
<dbReference type="AlphaFoldDB" id="A0A517YRL9"/>
<evidence type="ECO:0000256" key="3">
    <source>
        <dbReference type="ARBA" id="ARBA00007275"/>
    </source>
</evidence>
<comment type="cofactor">
    <cofactor evidence="2">
        <name>Mg(2+)</name>
        <dbReference type="ChEBI" id="CHEBI:18420"/>
    </cofactor>
</comment>
<dbReference type="GO" id="GO:0016787">
    <property type="term" value="F:hydrolase activity"/>
    <property type="evidence" value="ECO:0007669"/>
    <property type="project" value="UniProtKB-KW"/>
</dbReference>
<dbReference type="CDD" id="cd03424">
    <property type="entry name" value="NUDIX_ADPRase_Nudt5_UGPPase_Nudt14"/>
    <property type="match status" value="1"/>
</dbReference>
<sequence length="178" mass="20211">MNHEQEHSILWSGDYFRVIKRGTWEIAQRHHCSGVVGIIPITNDNEVILVEQYREPLRKNVIEFSAGLVGDESGSEHESLKKAAQRELLEETGYKAVDWTYLGNGPTSAGLTNETIHYFLATKLKQINHGGGIDNESITVHHIPFHELNSWLASQESNGKILDIKIYAGLYWLNCHFK</sequence>
<dbReference type="InterPro" id="IPR015797">
    <property type="entry name" value="NUDIX_hydrolase-like_dom_sf"/>
</dbReference>
<dbReference type="PANTHER" id="PTHR11839:SF18">
    <property type="entry name" value="NUDIX HYDROLASE DOMAIN-CONTAINING PROTEIN"/>
    <property type="match status" value="1"/>
</dbReference>